<proteinExistence type="predicted"/>
<organism evidence="1 2">
    <name type="scientific">Eumeta variegata</name>
    <name type="common">Bagworm moth</name>
    <name type="synonym">Eumeta japonica</name>
    <dbReference type="NCBI Taxonomy" id="151549"/>
    <lineage>
        <taxon>Eukaryota</taxon>
        <taxon>Metazoa</taxon>
        <taxon>Ecdysozoa</taxon>
        <taxon>Arthropoda</taxon>
        <taxon>Hexapoda</taxon>
        <taxon>Insecta</taxon>
        <taxon>Pterygota</taxon>
        <taxon>Neoptera</taxon>
        <taxon>Endopterygota</taxon>
        <taxon>Lepidoptera</taxon>
        <taxon>Glossata</taxon>
        <taxon>Ditrysia</taxon>
        <taxon>Tineoidea</taxon>
        <taxon>Psychidae</taxon>
        <taxon>Oiketicinae</taxon>
        <taxon>Eumeta</taxon>
    </lineage>
</organism>
<dbReference type="Proteomes" id="UP000299102">
    <property type="component" value="Unassembled WGS sequence"/>
</dbReference>
<evidence type="ECO:0000313" key="2">
    <source>
        <dbReference type="Proteomes" id="UP000299102"/>
    </source>
</evidence>
<comment type="caution">
    <text evidence="1">The sequence shown here is derived from an EMBL/GenBank/DDBJ whole genome shotgun (WGS) entry which is preliminary data.</text>
</comment>
<evidence type="ECO:0000313" key="1">
    <source>
        <dbReference type="EMBL" id="GBP69228.1"/>
    </source>
</evidence>
<protein>
    <submittedName>
        <fullName evidence="1">Uncharacterized protein</fullName>
    </submittedName>
</protein>
<gene>
    <name evidence="1" type="ORF">EVAR_96742_1</name>
</gene>
<sequence length="134" mass="14860">MQNEFLYFSPPHGLKNPRLESRVVVNSAAVQKWAGSTAETPPHHHRVQKSNNSFCCTICPVSESFCGSLSLHYPTFSSITPLPSSSITPLPTIRYLILNQKVDNELMTPLELRVSMDDCDHVKLSGGSHGRLIL</sequence>
<keyword evidence="2" id="KW-1185">Reference proteome</keyword>
<reference evidence="1 2" key="1">
    <citation type="journal article" date="2019" name="Commun. Biol.">
        <title>The bagworm genome reveals a unique fibroin gene that provides high tensile strength.</title>
        <authorList>
            <person name="Kono N."/>
            <person name="Nakamura H."/>
            <person name="Ohtoshi R."/>
            <person name="Tomita M."/>
            <person name="Numata K."/>
            <person name="Arakawa K."/>
        </authorList>
    </citation>
    <scope>NUCLEOTIDE SEQUENCE [LARGE SCALE GENOMIC DNA]</scope>
</reference>
<name>A0A4C1Y032_EUMVA</name>
<dbReference type="EMBL" id="BGZK01001034">
    <property type="protein sequence ID" value="GBP69228.1"/>
    <property type="molecule type" value="Genomic_DNA"/>
</dbReference>
<accession>A0A4C1Y032</accession>
<dbReference type="AlphaFoldDB" id="A0A4C1Y032"/>